<keyword evidence="2" id="KW-1185">Reference proteome</keyword>
<protein>
    <submittedName>
        <fullName evidence="1">Alpha/beta hydrolase</fullName>
    </submittedName>
</protein>
<name>A0A9X2MVZ8_9BACL</name>
<dbReference type="Proteomes" id="UP001141950">
    <property type="component" value="Unassembled WGS sequence"/>
</dbReference>
<evidence type="ECO:0000313" key="2">
    <source>
        <dbReference type="Proteomes" id="UP001141950"/>
    </source>
</evidence>
<dbReference type="InterPro" id="IPR017018">
    <property type="entry name" value="UCP033634"/>
</dbReference>
<keyword evidence="1" id="KW-0378">Hydrolase</keyword>
<comment type="caution">
    <text evidence="1">The sequence shown here is derived from an EMBL/GenBank/DDBJ whole genome shotgun (WGS) entry which is preliminary data.</text>
</comment>
<reference evidence="1" key="1">
    <citation type="submission" date="2022-08" db="EMBL/GenBank/DDBJ databases">
        <title>The genomic sequence of strain Paenibacillus sp. SCIV0701.</title>
        <authorList>
            <person name="Zhao H."/>
        </authorList>
    </citation>
    <scope>NUCLEOTIDE SEQUENCE</scope>
    <source>
        <strain evidence="1">SCIV0701</strain>
    </source>
</reference>
<organism evidence="1 2">
    <name type="scientific">Paenibacillus soyae</name>
    <dbReference type="NCBI Taxonomy" id="2969249"/>
    <lineage>
        <taxon>Bacteria</taxon>
        <taxon>Bacillati</taxon>
        <taxon>Bacillota</taxon>
        <taxon>Bacilli</taxon>
        <taxon>Bacillales</taxon>
        <taxon>Paenibacillaceae</taxon>
        <taxon>Paenibacillus</taxon>
    </lineage>
</organism>
<dbReference type="GO" id="GO:0016787">
    <property type="term" value="F:hydrolase activity"/>
    <property type="evidence" value="ECO:0007669"/>
    <property type="project" value="UniProtKB-KW"/>
</dbReference>
<accession>A0A9X2MVZ8</accession>
<dbReference type="RefSeq" id="WP_257450884.1">
    <property type="nucleotide sequence ID" value="NZ_JANIPJ010000021.1"/>
</dbReference>
<dbReference type="AlphaFoldDB" id="A0A9X2MVZ8"/>
<proteinExistence type="predicted"/>
<sequence>MNMEIVTVPSYWGTPMQQKHITVQGQTNKLVVLFPGRGYSCELPLLYYAGNAALQHNHSVLKLEYGYQAARASFDLQDLSKVIDECTESVLQVSPNYDQLLFISKSMGTIVAGEVHRRMQQKVNHIFLTPLVETIPYINASDRVVIYGGMDPAFPSEAAKQIEYSENVIEIPRADHGLETGDVEENLAILKRIAGVYQDVLARIRIERGI</sequence>
<gene>
    <name evidence="1" type="ORF">NQZ67_23800</name>
</gene>
<dbReference type="SUPFAM" id="SSF53474">
    <property type="entry name" value="alpha/beta-Hydrolases"/>
    <property type="match status" value="1"/>
</dbReference>
<dbReference type="PIRSF" id="PIRSF033634">
    <property type="entry name" value="UCP033634"/>
    <property type="match status" value="1"/>
</dbReference>
<dbReference type="Gene3D" id="3.40.50.1820">
    <property type="entry name" value="alpha/beta hydrolase"/>
    <property type="match status" value="1"/>
</dbReference>
<evidence type="ECO:0000313" key="1">
    <source>
        <dbReference type="EMBL" id="MCR2806913.1"/>
    </source>
</evidence>
<dbReference type="EMBL" id="JANIPJ010000021">
    <property type="protein sequence ID" value="MCR2806913.1"/>
    <property type="molecule type" value="Genomic_DNA"/>
</dbReference>
<dbReference type="InterPro" id="IPR029058">
    <property type="entry name" value="AB_hydrolase_fold"/>
</dbReference>